<dbReference type="Proteomes" id="UP000003922">
    <property type="component" value="Unassembled WGS sequence"/>
</dbReference>
<protein>
    <submittedName>
        <fullName evidence="3">Phage integrase</fullName>
    </submittedName>
</protein>
<dbReference type="InterPro" id="IPR002104">
    <property type="entry name" value="Integrase_catalytic"/>
</dbReference>
<dbReference type="GO" id="GO:0006310">
    <property type="term" value="P:DNA recombination"/>
    <property type="evidence" value="ECO:0007669"/>
    <property type="project" value="UniProtKB-KW"/>
</dbReference>
<dbReference type="OrthoDB" id="9801717at2"/>
<evidence type="ECO:0000256" key="1">
    <source>
        <dbReference type="ARBA" id="ARBA00023172"/>
    </source>
</evidence>
<keyword evidence="1" id="KW-0233">DNA recombination</keyword>
<dbReference type="PANTHER" id="PTHR30349">
    <property type="entry name" value="PHAGE INTEGRASE-RELATED"/>
    <property type="match status" value="1"/>
</dbReference>
<dbReference type="InterPro" id="IPR050090">
    <property type="entry name" value="Tyrosine_recombinase_XerCD"/>
</dbReference>
<dbReference type="Gene3D" id="1.10.443.10">
    <property type="entry name" value="Intergrase catalytic core"/>
    <property type="match status" value="1"/>
</dbReference>
<feature type="domain" description="Tyr recombinase" evidence="2">
    <location>
        <begin position="126"/>
        <end position="310"/>
    </location>
</feature>
<dbReference type="KEGG" id="cwa:CwatDRAFT_0766"/>
<reference evidence="3" key="3">
    <citation type="submission" date="2016-12" db="EMBL/GenBank/DDBJ databases">
        <title>Annotation of the draft genome assembly of Crocosphaera watsonii WH 8501.</title>
        <authorList>
            <consortium name="US DOE Joint Genome Institute (JGI-ORNL)"/>
            <person name="Larimer F."/>
            <person name="Land M."/>
        </authorList>
    </citation>
    <scope>NUCLEOTIDE SEQUENCE</scope>
    <source>
        <strain evidence="3">WH 8501</strain>
    </source>
</reference>
<dbReference type="CDD" id="cd00397">
    <property type="entry name" value="DNA_BRE_C"/>
    <property type="match status" value="1"/>
</dbReference>
<proteinExistence type="predicted"/>
<dbReference type="PROSITE" id="PS51898">
    <property type="entry name" value="TYR_RECOMBINASE"/>
    <property type="match status" value="1"/>
</dbReference>
<evidence type="ECO:0000313" key="3">
    <source>
        <dbReference type="EMBL" id="EAM48566.1"/>
    </source>
</evidence>
<organism evidence="3 4">
    <name type="scientific">Crocosphaera watsonii WH 8501</name>
    <dbReference type="NCBI Taxonomy" id="165597"/>
    <lineage>
        <taxon>Bacteria</taxon>
        <taxon>Bacillati</taxon>
        <taxon>Cyanobacteriota</taxon>
        <taxon>Cyanophyceae</taxon>
        <taxon>Oscillatoriophycideae</taxon>
        <taxon>Chroococcales</taxon>
        <taxon>Aphanothecaceae</taxon>
        <taxon>Crocosphaera</taxon>
    </lineage>
</organism>
<dbReference type="RefSeq" id="WP_007307656.1">
    <property type="nucleotide sequence ID" value="NZ_AADV02000133.1"/>
</dbReference>
<sequence length="316" mass="34684">MSPLLASSDDLSLLTPIPLVLHPAAVYLDSLSESSQSTMLVSLNAIARLVTNGQCDAMTLDWAKLRYPHTAAIRTALKKRYSPTTASKMLCGLRRVLKEALRLDLMSASDYAKAVDFPSITGQRKLRGRALSESEITALFQVCRDDPSRQGIRDLALLAILRGAGLRRAELVALSVNDFTPDGGILQIRQGKGDKERTVYLPLSAVEIVNRWLDLRSRTRGALLCPIRKGGAICFRHLHSDAVYKILAKRAGEAAIESFSPHDFRRTFCSDLLSNGVDLVTVQKLAGHSSPDVTAKYDRRGEEAKQKAVQSLSIPF</sequence>
<reference evidence="3" key="1">
    <citation type="submission" date="2004-02" db="EMBL/GenBank/DDBJ databases">
        <authorList>
            <consortium name="DOE Joint Genome Institute"/>
        </authorList>
    </citation>
    <scope>NUCLEOTIDE SEQUENCE [LARGE SCALE GENOMIC DNA]</scope>
    <source>
        <strain evidence="3">WH 8501</strain>
    </source>
</reference>
<reference evidence="3" key="2">
    <citation type="submission" date="2005-06" db="EMBL/GenBank/DDBJ databases">
        <title>Sequencing of the draft genome and assembly of Crocosphaera watsonii WH 8501.</title>
        <authorList>
            <consortium name="US DOE Joint Genome Institute (JGI-PGF)"/>
            <person name="Copeland A."/>
            <person name="Lucas S."/>
            <person name="Lapidus A."/>
            <person name="Barry K."/>
            <person name="Detter C."/>
            <person name="Glavina T."/>
            <person name="Hammon N."/>
            <person name="Israni S."/>
            <person name="Pitluck S."/>
            <person name="Richardson P."/>
        </authorList>
    </citation>
    <scope>NUCLEOTIDE SEQUENCE [LARGE SCALE GENOMIC DNA]</scope>
    <source>
        <strain evidence="3">WH 8501</strain>
    </source>
</reference>
<dbReference type="SUPFAM" id="SSF56349">
    <property type="entry name" value="DNA breaking-rejoining enzymes"/>
    <property type="match status" value="1"/>
</dbReference>
<keyword evidence="4" id="KW-1185">Reference proteome</keyword>
<evidence type="ECO:0000313" key="4">
    <source>
        <dbReference type="Proteomes" id="UP000003922"/>
    </source>
</evidence>
<dbReference type="InterPro" id="IPR013762">
    <property type="entry name" value="Integrase-like_cat_sf"/>
</dbReference>
<dbReference type="GO" id="GO:0003677">
    <property type="term" value="F:DNA binding"/>
    <property type="evidence" value="ECO:0007669"/>
    <property type="project" value="InterPro"/>
</dbReference>
<accession>Q4BXD2</accession>
<comment type="caution">
    <text evidence="3">The sequence shown here is derived from an EMBL/GenBank/DDBJ whole genome shotgun (WGS) entry which is preliminary data.</text>
</comment>
<dbReference type="Pfam" id="PF00589">
    <property type="entry name" value="Phage_integrase"/>
    <property type="match status" value="1"/>
</dbReference>
<gene>
    <name evidence="3" type="ORF">CwatDRAFT_0766</name>
</gene>
<dbReference type="AlphaFoldDB" id="Q4BXD2"/>
<dbReference type="GO" id="GO:0015074">
    <property type="term" value="P:DNA integration"/>
    <property type="evidence" value="ECO:0007669"/>
    <property type="project" value="InterPro"/>
</dbReference>
<evidence type="ECO:0000259" key="2">
    <source>
        <dbReference type="PROSITE" id="PS51898"/>
    </source>
</evidence>
<dbReference type="InterPro" id="IPR011010">
    <property type="entry name" value="DNA_brk_join_enz"/>
</dbReference>
<name>Q4BXD2_CROWT</name>
<dbReference type="PANTHER" id="PTHR30349:SF90">
    <property type="entry name" value="TYROSINE RECOMBINASE XERD"/>
    <property type="match status" value="1"/>
</dbReference>
<dbReference type="EMBL" id="AADV02000133">
    <property type="protein sequence ID" value="EAM48566.1"/>
    <property type="molecule type" value="Genomic_DNA"/>
</dbReference>